<name>A0A0G1W8D3_9BACT</name>
<proteinExistence type="predicted"/>
<organism evidence="1 2">
    <name type="scientific">Candidatus Jorgensenbacteria bacterium GW2011_GWB1_50_10</name>
    <dbReference type="NCBI Taxonomy" id="1618665"/>
    <lineage>
        <taxon>Bacteria</taxon>
        <taxon>Candidatus Joergenseniibacteriota</taxon>
    </lineage>
</organism>
<dbReference type="AlphaFoldDB" id="A0A0G1W8D3"/>
<sequence length="74" mass="8312">MPPFTLVDHSRELCGKPDIPEETPREVVERKPAHCLCCGSEMSLEDPPTEGQIIRGEYRFVCPVCPRPANLADF</sequence>
<protein>
    <submittedName>
        <fullName evidence="1">Uncharacterized protein</fullName>
    </submittedName>
</protein>
<dbReference type="STRING" id="1618665.UY55_C0002G0114"/>
<evidence type="ECO:0000313" key="1">
    <source>
        <dbReference type="EMBL" id="KKW15056.1"/>
    </source>
</evidence>
<reference evidence="1 2" key="1">
    <citation type="journal article" date="2015" name="Nature">
        <title>rRNA introns, odd ribosomes, and small enigmatic genomes across a large radiation of phyla.</title>
        <authorList>
            <person name="Brown C.T."/>
            <person name="Hug L.A."/>
            <person name="Thomas B.C."/>
            <person name="Sharon I."/>
            <person name="Castelle C.J."/>
            <person name="Singh A."/>
            <person name="Wilkins M.J."/>
            <person name="Williams K.H."/>
            <person name="Banfield J.F."/>
        </authorList>
    </citation>
    <scope>NUCLEOTIDE SEQUENCE [LARGE SCALE GENOMIC DNA]</scope>
</reference>
<dbReference type="Proteomes" id="UP000034224">
    <property type="component" value="Unassembled WGS sequence"/>
</dbReference>
<comment type="caution">
    <text evidence="1">The sequence shown here is derived from an EMBL/GenBank/DDBJ whole genome shotgun (WGS) entry which is preliminary data.</text>
</comment>
<evidence type="ECO:0000313" key="2">
    <source>
        <dbReference type="Proteomes" id="UP000034224"/>
    </source>
</evidence>
<gene>
    <name evidence="1" type="ORF">UY55_C0002G0114</name>
</gene>
<accession>A0A0G1W8D3</accession>
<dbReference type="EMBL" id="LCQK01000002">
    <property type="protein sequence ID" value="KKW15056.1"/>
    <property type="molecule type" value="Genomic_DNA"/>
</dbReference>